<evidence type="ECO:0000313" key="3">
    <source>
        <dbReference type="Proteomes" id="UP000735302"/>
    </source>
</evidence>
<proteinExistence type="predicted"/>
<dbReference type="EMBL" id="BLXT01001108">
    <property type="protein sequence ID" value="GFN83192.1"/>
    <property type="molecule type" value="Genomic_DNA"/>
</dbReference>
<accession>A0AAV3YKX4</accession>
<gene>
    <name evidence="2" type="ORF">PoB_000969800</name>
</gene>
<dbReference type="Proteomes" id="UP000735302">
    <property type="component" value="Unassembled WGS sequence"/>
</dbReference>
<dbReference type="AlphaFoldDB" id="A0AAV3YKX4"/>
<protein>
    <submittedName>
        <fullName evidence="2">Uncharacterized protein</fullName>
    </submittedName>
</protein>
<sequence>MVSRIVSRIESLTVSLIVSRIVSLTVSLIVSRIDHDDDDDGGGGGGGDDDDDGGGGGGGGGDDDEDVNKVISSFEAFHHAKAPVAGLEPAIQGSFLAELRADSLATLPPTPQLPWKTQTL</sequence>
<comment type="caution">
    <text evidence="2">The sequence shown here is derived from an EMBL/GenBank/DDBJ whole genome shotgun (WGS) entry which is preliminary data.</text>
</comment>
<keyword evidence="3" id="KW-1185">Reference proteome</keyword>
<evidence type="ECO:0000313" key="2">
    <source>
        <dbReference type="EMBL" id="GFN83192.1"/>
    </source>
</evidence>
<evidence type="ECO:0000256" key="1">
    <source>
        <dbReference type="SAM" id="MobiDB-lite"/>
    </source>
</evidence>
<organism evidence="2 3">
    <name type="scientific">Plakobranchus ocellatus</name>
    <dbReference type="NCBI Taxonomy" id="259542"/>
    <lineage>
        <taxon>Eukaryota</taxon>
        <taxon>Metazoa</taxon>
        <taxon>Spiralia</taxon>
        <taxon>Lophotrochozoa</taxon>
        <taxon>Mollusca</taxon>
        <taxon>Gastropoda</taxon>
        <taxon>Heterobranchia</taxon>
        <taxon>Euthyneura</taxon>
        <taxon>Panpulmonata</taxon>
        <taxon>Sacoglossa</taxon>
        <taxon>Placobranchoidea</taxon>
        <taxon>Plakobranchidae</taxon>
        <taxon>Plakobranchus</taxon>
    </lineage>
</organism>
<reference evidence="2 3" key="1">
    <citation type="journal article" date="2021" name="Elife">
        <title>Chloroplast acquisition without the gene transfer in kleptoplastic sea slugs, Plakobranchus ocellatus.</title>
        <authorList>
            <person name="Maeda T."/>
            <person name="Takahashi S."/>
            <person name="Yoshida T."/>
            <person name="Shimamura S."/>
            <person name="Takaki Y."/>
            <person name="Nagai Y."/>
            <person name="Toyoda A."/>
            <person name="Suzuki Y."/>
            <person name="Arimoto A."/>
            <person name="Ishii H."/>
            <person name="Satoh N."/>
            <person name="Nishiyama T."/>
            <person name="Hasebe M."/>
            <person name="Maruyama T."/>
            <person name="Minagawa J."/>
            <person name="Obokata J."/>
            <person name="Shigenobu S."/>
        </authorList>
    </citation>
    <scope>NUCLEOTIDE SEQUENCE [LARGE SCALE GENOMIC DNA]</scope>
</reference>
<name>A0AAV3YKX4_9GAST</name>
<feature type="compositionally biased region" description="Acidic residues" evidence="1">
    <location>
        <begin position="36"/>
        <end position="53"/>
    </location>
</feature>
<feature type="region of interest" description="Disordered" evidence="1">
    <location>
        <begin position="33"/>
        <end position="67"/>
    </location>
</feature>